<sequence length="76" mass="8820">MMVAPQPQNSYHRERNGSSYKNAIPSQQRRQSVGALVPAYHISSFADNWQSRDRDSPPNDQQIVGKYFRQNRITQN</sequence>
<gene>
    <name evidence="2" type="ORF">LOAG_11921</name>
</gene>
<feature type="region of interest" description="Disordered" evidence="1">
    <location>
        <begin position="1"/>
        <end position="76"/>
    </location>
</feature>
<feature type="compositionally biased region" description="Polar residues" evidence="1">
    <location>
        <begin position="17"/>
        <end position="31"/>
    </location>
</feature>
<dbReference type="KEGG" id="loa:LOAG_11921"/>
<dbReference type="CTD" id="9949380"/>
<organism evidence="2">
    <name type="scientific">Loa loa</name>
    <name type="common">Eye worm</name>
    <name type="synonym">Filaria loa</name>
    <dbReference type="NCBI Taxonomy" id="7209"/>
    <lineage>
        <taxon>Eukaryota</taxon>
        <taxon>Metazoa</taxon>
        <taxon>Ecdysozoa</taxon>
        <taxon>Nematoda</taxon>
        <taxon>Chromadorea</taxon>
        <taxon>Rhabditida</taxon>
        <taxon>Spirurina</taxon>
        <taxon>Spiruromorpha</taxon>
        <taxon>Filarioidea</taxon>
        <taxon>Onchocercidae</taxon>
        <taxon>Loa</taxon>
    </lineage>
</organism>
<name>A0A1S0TM66_LOALO</name>
<reference evidence="2" key="1">
    <citation type="submission" date="2012-04" db="EMBL/GenBank/DDBJ databases">
        <title>The Genome Sequence of Loa loa.</title>
        <authorList>
            <consortium name="The Broad Institute Genome Sequencing Platform"/>
            <consortium name="Broad Institute Genome Sequencing Center for Infectious Disease"/>
            <person name="Nutman T.B."/>
            <person name="Fink D.L."/>
            <person name="Russ C."/>
            <person name="Young S."/>
            <person name="Zeng Q."/>
            <person name="Gargeya S."/>
            <person name="Alvarado L."/>
            <person name="Berlin A."/>
            <person name="Chapman S.B."/>
            <person name="Chen Z."/>
            <person name="Freedman E."/>
            <person name="Gellesch M."/>
            <person name="Goldberg J."/>
            <person name="Griggs A."/>
            <person name="Gujja S."/>
            <person name="Heilman E.R."/>
            <person name="Heiman D."/>
            <person name="Howarth C."/>
            <person name="Mehta T."/>
            <person name="Neiman D."/>
            <person name="Pearson M."/>
            <person name="Roberts A."/>
            <person name="Saif S."/>
            <person name="Shea T."/>
            <person name="Shenoy N."/>
            <person name="Sisk P."/>
            <person name="Stolte C."/>
            <person name="Sykes S."/>
            <person name="White J."/>
            <person name="Yandava C."/>
            <person name="Haas B."/>
            <person name="Henn M.R."/>
            <person name="Nusbaum C."/>
            <person name="Birren B."/>
        </authorList>
    </citation>
    <scope>NUCLEOTIDE SEQUENCE [LARGE SCALE GENOMIC DNA]</scope>
</reference>
<protein>
    <submittedName>
        <fullName evidence="2">Uncharacterized protein</fullName>
    </submittedName>
</protein>
<dbReference type="RefSeq" id="XP_003147485.2">
    <property type="nucleotide sequence ID" value="XM_003147437.2"/>
</dbReference>
<proteinExistence type="predicted"/>
<accession>A0A1S0TM66</accession>
<dbReference type="InParanoid" id="A0A1S0TM66"/>
<dbReference type="EMBL" id="JH712326">
    <property type="protein sequence ID" value="EFO16585.2"/>
    <property type="molecule type" value="Genomic_DNA"/>
</dbReference>
<dbReference type="GeneID" id="9949380"/>
<feature type="non-terminal residue" evidence="2">
    <location>
        <position position="1"/>
    </location>
</feature>
<dbReference type="AlphaFoldDB" id="A0A1S0TM66"/>
<feature type="compositionally biased region" description="Polar residues" evidence="1">
    <location>
        <begin position="1"/>
        <end position="10"/>
    </location>
</feature>
<evidence type="ECO:0000256" key="1">
    <source>
        <dbReference type="SAM" id="MobiDB-lite"/>
    </source>
</evidence>
<evidence type="ECO:0000313" key="2">
    <source>
        <dbReference type="EMBL" id="EFO16585.2"/>
    </source>
</evidence>